<keyword evidence="15" id="KW-1185">Reference proteome</keyword>
<evidence type="ECO:0000256" key="11">
    <source>
        <dbReference type="HAMAP-Rule" id="MF_01262"/>
    </source>
</evidence>
<evidence type="ECO:0000256" key="9">
    <source>
        <dbReference type="ARBA" id="ARBA00022842"/>
    </source>
</evidence>
<dbReference type="InterPro" id="IPR043519">
    <property type="entry name" value="NT_sf"/>
</dbReference>
<dbReference type="GO" id="GO:0000287">
    <property type="term" value="F:magnesium ion binding"/>
    <property type="evidence" value="ECO:0007669"/>
    <property type="project" value="UniProtKB-UniRule"/>
</dbReference>
<evidence type="ECO:0000313" key="14">
    <source>
        <dbReference type="EMBL" id="QJR81720.1"/>
    </source>
</evidence>
<evidence type="ECO:0000256" key="7">
    <source>
        <dbReference type="ARBA" id="ARBA00022800"/>
    </source>
</evidence>
<feature type="binding site" evidence="11">
    <location>
        <position position="8"/>
    </location>
    <ligand>
        <name>CTP</name>
        <dbReference type="ChEBI" id="CHEBI:37563"/>
    </ligand>
</feature>
<evidence type="ECO:0000256" key="5">
    <source>
        <dbReference type="ARBA" id="ARBA00022723"/>
    </source>
</evidence>
<feature type="binding site" evidence="11">
    <location>
        <position position="91"/>
    </location>
    <ligand>
        <name>ATP</name>
        <dbReference type="ChEBI" id="CHEBI:30616"/>
    </ligand>
</feature>
<evidence type="ECO:0000259" key="12">
    <source>
        <dbReference type="Pfam" id="PF01743"/>
    </source>
</evidence>
<comment type="function">
    <text evidence="11">Catalyzes the addition and repair of the essential 3'-terminal CCA sequence in tRNAs without using a nucleic acid template. Adds these three nucleotides in the order of C, C, and A to the tRNA nucleotide-73, using CTP and ATP as substrates and producing inorganic pyrophosphate. tRNA 3'-terminal CCA addition is required both for tRNA processing and repair. Also involved in tRNA surveillance by mediating tandem CCA addition to generate a CCACCA at the 3' terminus of unstable tRNAs. While stable tRNAs receive only 3'-terminal CCA, unstable tRNAs are marked with CCACCA and rapidly degraded.</text>
</comment>
<evidence type="ECO:0000313" key="15">
    <source>
        <dbReference type="Proteomes" id="UP000219285"/>
    </source>
</evidence>
<evidence type="ECO:0000256" key="10">
    <source>
        <dbReference type="ARBA" id="ARBA00022884"/>
    </source>
</evidence>
<organism evidence="14 15">
    <name type="scientific">Alteromonas pelagimontana</name>
    <dbReference type="NCBI Taxonomy" id="1858656"/>
    <lineage>
        <taxon>Bacteria</taxon>
        <taxon>Pseudomonadati</taxon>
        <taxon>Pseudomonadota</taxon>
        <taxon>Gammaproteobacteria</taxon>
        <taxon>Alteromonadales</taxon>
        <taxon>Alteromonadaceae</taxon>
        <taxon>Alteromonas/Salinimonas group</taxon>
        <taxon>Alteromonas</taxon>
    </lineage>
</organism>
<dbReference type="GO" id="GO:0042245">
    <property type="term" value="P:RNA repair"/>
    <property type="evidence" value="ECO:0007669"/>
    <property type="project" value="UniProtKB-KW"/>
</dbReference>
<evidence type="ECO:0000256" key="8">
    <source>
        <dbReference type="ARBA" id="ARBA00022840"/>
    </source>
</evidence>
<dbReference type="Proteomes" id="UP000219285">
    <property type="component" value="Chromosome"/>
</dbReference>
<dbReference type="Pfam" id="PF01743">
    <property type="entry name" value="PolyA_pol"/>
    <property type="match status" value="1"/>
</dbReference>
<comment type="catalytic activity">
    <reaction evidence="11">
        <text>a tRNA with a 3' CCA end + 2 CTP + ATP = a tRNA with a 3' CCACCA end + 3 diphosphate</text>
        <dbReference type="Rhea" id="RHEA:76235"/>
        <dbReference type="Rhea" id="RHEA-COMP:10468"/>
        <dbReference type="Rhea" id="RHEA-COMP:18655"/>
        <dbReference type="ChEBI" id="CHEBI:30616"/>
        <dbReference type="ChEBI" id="CHEBI:33019"/>
        <dbReference type="ChEBI" id="CHEBI:37563"/>
        <dbReference type="ChEBI" id="CHEBI:83071"/>
        <dbReference type="ChEBI" id="CHEBI:195187"/>
    </reaction>
</comment>
<keyword evidence="8 11" id="KW-0067">ATP-binding</keyword>
<dbReference type="GO" id="GO:0005524">
    <property type="term" value="F:ATP binding"/>
    <property type="evidence" value="ECO:0007669"/>
    <property type="project" value="UniProtKB-UniRule"/>
</dbReference>
<dbReference type="OrthoDB" id="9805698at2"/>
<comment type="catalytic activity">
    <reaction evidence="11">
        <text>a tRNA precursor + 2 CTP + ATP = a tRNA with a 3' CCA end + 3 diphosphate</text>
        <dbReference type="Rhea" id="RHEA:14433"/>
        <dbReference type="Rhea" id="RHEA-COMP:10465"/>
        <dbReference type="Rhea" id="RHEA-COMP:10468"/>
        <dbReference type="ChEBI" id="CHEBI:30616"/>
        <dbReference type="ChEBI" id="CHEBI:33019"/>
        <dbReference type="ChEBI" id="CHEBI:37563"/>
        <dbReference type="ChEBI" id="CHEBI:74896"/>
        <dbReference type="ChEBI" id="CHEBI:83071"/>
        <dbReference type="EC" id="2.7.7.72"/>
    </reaction>
</comment>
<dbReference type="PIRSF" id="PIRSF000813">
    <property type="entry name" value="CCA_bact"/>
    <property type="match status" value="1"/>
</dbReference>
<dbReference type="EC" id="2.7.7.72" evidence="11"/>
<dbReference type="SUPFAM" id="SSF81891">
    <property type="entry name" value="Poly A polymerase C-terminal region-like"/>
    <property type="match status" value="1"/>
</dbReference>
<feature type="binding site" evidence="11">
    <location>
        <position position="23"/>
    </location>
    <ligand>
        <name>Mg(2+)</name>
        <dbReference type="ChEBI" id="CHEBI:18420"/>
    </ligand>
</feature>
<dbReference type="KEGG" id="apel:CA267_013590"/>
<dbReference type="Gene3D" id="1.10.3090.10">
    <property type="entry name" value="cca-adding enzyme, domain 2"/>
    <property type="match status" value="1"/>
</dbReference>
<dbReference type="InterPro" id="IPR012006">
    <property type="entry name" value="CCA_bact"/>
</dbReference>
<comment type="cofactor">
    <cofactor evidence="1 11">
        <name>Mg(2+)</name>
        <dbReference type="ChEBI" id="CHEBI:18420"/>
    </cofactor>
</comment>
<feature type="binding site" evidence="11">
    <location>
        <position position="140"/>
    </location>
    <ligand>
        <name>ATP</name>
        <dbReference type="ChEBI" id="CHEBI:30616"/>
    </ligand>
</feature>
<feature type="binding site" evidence="11">
    <location>
        <position position="11"/>
    </location>
    <ligand>
        <name>CTP</name>
        <dbReference type="ChEBI" id="CHEBI:37563"/>
    </ligand>
</feature>
<keyword evidence="3 11" id="KW-0819">tRNA processing</keyword>
<keyword evidence="5 11" id="KW-0479">Metal-binding</keyword>
<dbReference type="HAMAP" id="MF_01262">
    <property type="entry name" value="CCA_bact_type2"/>
    <property type="match status" value="1"/>
</dbReference>
<protein>
    <recommendedName>
        <fullName evidence="11">CCA-adding enzyme</fullName>
        <ecNumber evidence="11">2.7.7.72</ecNumber>
    </recommendedName>
    <alternativeName>
        <fullName evidence="11">CCA tRNA nucleotidyltransferase</fullName>
    </alternativeName>
    <alternativeName>
        <fullName evidence="11">tRNA CCA-pyrophosphorylase</fullName>
    </alternativeName>
    <alternativeName>
        <fullName evidence="11">tRNA adenylyl-/cytidylyl- transferase</fullName>
    </alternativeName>
    <alternativeName>
        <fullName evidence="11">tRNA nucleotidyltransferase</fullName>
    </alternativeName>
    <alternativeName>
        <fullName evidence="11">tRNA-NT</fullName>
    </alternativeName>
</protein>
<sequence length="370" mass="41408">MKIYLVGGAVRDELLHRKVTERDWVVVGATAEQLLSKGYTQVGKDFPVFLHPETREEYALARTERKTGSGYTGFVCVANSDVTLEEDLLRRDLTINAMAKDSRGKIIDPYHGLADLEKKRLRHVSAAFSEDPLRVFRVARFAARYAYLGFKVADDTLALMKSMAASGELQSLSAERVWLETRRSLMEKSPAIYFHVLQQCGALSHWFPELAEFGDDKYQPLILAANSKASNEERFAALALGLSQSEATALCQRLKAPNSYRELALLSASFSSLLTHTKSPDALLEILDKADAWRKPERFQALLKVASFQAITATADEENITKKRKAFERALSRAANIDVQEIIASGKHGKAIRDALRSQRLELLRSTMKN</sequence>
<gene>
    <name evidence="11" type="primary">cca</name>
    <name evidence="14" type="ORF">CA267_013590</name>
</gene>
<feature type="binding site" evidence="11">
    <location>
        <position position="91"/>
    </location>
    <ligand>
        <name>CTP</name>
        <dbReference type="ChEBI" id="CHEBI:37563"/>
    </ligand>
</feature>
<feature type="domain" description="tRNA nucleotidyltransferase/poly(A) polymerase RNA and SrmB- binding" evidence="13">
    <location>
        <begin position="149"/>
        <end position="212"/>
    </location>
</feature>
<feature type="domain" description="Poly A polymerase head" evidence="12">
    <location>
        <begin position="3"/>
        <end position="122"/>
    </location>
</feature>
<dbReference type="InterPro" id="IPR032828">
    <property type="entry name" value="PolyA_RNA-bd"/>
</dbReference>
<feature type="binding site" evidence="11">
    <location>
        <position position="8"/>
    </location>
    <ligand>
        <name>ATP</name>
        <dbReference type="ChEBI" id="CHEBI:30616"/>
    </ligand>
</feature>
<dbReference type="GO" id="GO:0000049">
    <property type="term" value="F:tRNA binding"/>
    <property type="evidence" value="ECO:0007669"/>
    <property type="project" value="UniProtKB-UniRule"/>
</dbReference>
<dbReference type="PANTHER" id="PTHR47545:SF1">
    <property type="entry name" value="MULTIFUNCTIONAL CCA PROTEIN"/>
    <property type="match status" value="1"/>
</dbReference>
<keyword evidence="2 11" id="KW-0808">Transferase</keyword>
<dbReference type="GO" id="GO:0004810">
    <property type="term" value="F:CCA tRNA nucleotidyltransferase activity"/>
    <property type="evidence" value="ECO:0007669"/>
    <property type="project" value="UniProtKB-UniRule"/>
</dbReference>
<dbReference type="InterPro" id="IPR050124">
    <property type="entry name" value="tRNA_CCA-adding_enzyme"/>
</dbReference>
<dbReference type="Gene3D" id="3.30.460.10">
    <property type="entry name" value="Beta Polymerase, domain 2"/>
    <property type="match status" value="1"/>
</dbReference>
<evidence type="ECO:0000256" key="1">
    <source>
        <dbReference type="ARBA" id="ARBA00001946"/>
    </source>
</evidence>
<dbReference type="AlphaFoldDB" id="A0A6M4MGF9"/>
<keyword evidence="6 11" id="KW-0547">Nucleotide-binding</keyword>
<evidence type="ECO:0000256" key="3">
    <source>
        <dbReference type="ARBA" id="ARBA00022694"/>
    </source>
</evidence>
<feature type="binding site" evidence="11">
    <location>
        <position position="11"/>
    </location>
    <ligand>
        <name>ATP</name>
        <dbReference type="ChEBI" id="CHEBI:30616"/>
    </ligand>
</feature>
<proteinExistence type="inferred from homology"/>
<feature type="binding site" evidence="11">
    <location>
        <position position="140"/>
    </location>
    <ligand>
        <name>CTP</name>
        <dbReference type="ChEBI" id="CHEBI:37563"/>
    </ligand>
</feature>
<comment type="similarity">
    <text evidence="11">Belongs to the tRNA nucleotidyltransferase/poly(A) polymerase family. Bacterial CCA-adding enzyme type 2 subfamily.</text>
</comment>
<evidence type="ECO:0000256" key="2">
    <source>
        <dbReference type="ARBA" id="ARBA00022679"/>
    </source>
</evidence>
<feature type="binding site" evidence="11">
    <location>
        <position position="137"/>
    </location>
    <ligand>
        <name>ATP</name>
        <dbReference type="ChEBI" id="CHEBI:30616"/>
    </ligand>
</feature>
<feature type="binding site" evidence="11">
    <location>
        <position position="21"/>
    </location>
    <ligand>
        <name>Mg(2+)</name>
        <dbReference type="ChEBI" id="CHEBI:18420"/>
    </ligand>
</feature>
<name>A0A6M4MGF9_9ALTE</name>
<keyword evidence="7 11" id="KW-0692">RNA repair</keyword>
<evidence type="ECO:0000259" key="13">
    <source>
        <dbReference type="Pfam" id="PF12627"/>
    </source>
</evidence>
<keyword evidence="4 11" id="KW-0548">Nucleotidyltransferase</keyword>
<evidence type="ECO:0000256" key="6">
    <source>
        <dbReference type="ARBA" id="ARBA00022741"/>
    </source>
</evidence>
<dbReference type="CDD" id="cd05398">
    <property type="entry name" value="NT_ClassII-CCAase"/>
    <property type="match status" value="1"/>
</dbReference>
<dbReference type="EMBL" id="CP052766">
    <property type="protein sequence ID" value="QJR81720.1"/>
    <property type="molecule type" value="Genomic_DNA"/>
</dbReference>
<dbReference type="InterPro" id="IPR002646">
    <property type="entry name" value="PolA_pol_head_dom"/>
</dbReference>
<dbReference type="SUPFAM" id="SSF81301">
    <property type="entry name" value="Nucleotidyltransferase"/>
    <property type="match status" value="1"/>
</dbReference>
<feature type="binding site" evidence="11">
    <location>
        <position position="137"/>
    </location>
    <ligand>
        <name>CTP</name>
        <dbReference type="ChEBI" id="CHEBI:37563"/>
    </ligand>
</feature>
<comment type="miscellaneous">
    <text evidence="11">A single active site specifically recognizes both ATP and CTP and is responsible for their addition.</text>
</comment>
<keyword evidence="10 11" id="KW-0694">RNA-binding</keyword>
<evidence type="ECO:0000256" key="4">
    <source>
        <dbReference type="ARBA" id="ARBA00022695"/>
    </source>
</evidence>
<dbReference type="GO" id="GO:0001680">
    <property type="term" value="P:tRNA 3'-terminal CCA addition"/>
    <property type="evidence" value="ECO:0007669"/>
    <property type="project" value="UniProtKB-UniRule"/>
</dbReference>
<dbReference type="RefSeq" id="WP_075610714.1">
    <property type="nucleotide sequence ID" value="NZ_CP052766.1"/>
</dbReference>
<keyword evidence="9 11" id="KW-0460">Magnesium</keyword>
<dbReference type="PANTHER" id="PTHR47545">
    <property type="entry name" value="MULTIFUNCTIONAL CCA PROTEIN"/>
    <property type="match status" value="1"/>
</dbReference>
<reference evidence="15" key="1">
    <citation type="submission" date="2014-12" db="EMBL/GenBank/DDBJ databases">
        <title>Complete genome sequence of a multi-drug resistant Klebsiella pneumoniae.</title>
        <authorList>
            <person name="Hua X."/>
            <person name="Chen Q."/>
            <person name="Li X."/>
            <person name="Feng Y."/>
            <person name="Ruan Z."/>
            <person name="Yu Y."/>
        </authorList>
    </citation>
    <scope>NUCLEOTIDE SEQUENCE [LARGE SCALE GENOMIC DNA]</scope>
    <source>
        <strain evidence="15">5.12</strain>
    </source>
</reference>
<dbReference type="Pfam" id="PF12627">
    <property type="entry name" value="PolyA_pol_RNAbd"/>
    <property type="match status" value="1"/>
</dbReference>
<reference evidence="14 15" key="2">
    <citation type="submission" date="2020-04" db="EMBL/GenBank/DDBJ databases">
        <title>Complete genome sequence of Alteromonas pelagimontana 5.12T.</title>
        <authorList>
            <person name="Sinha R.K."/>
            <person name="Krishnan K.P."/>
            <person name="Kurian J.P."/>
        </authorList>
    </citation>
    <scope>NUCLEOTIDE SEQUENCE [LARGE SCALE GENOMIC DNA]</scope>
    <source>
        <strain evidence="14 15">5.12</strain>
    </source>
</reference>
<accession>A0A6M4MGF9</accession>